<organism evidence="2 3">
    <name type="scientific">Aeromicrobium alkaliterrae</name>
    <dbReference type="NCBI Taxonomy" id="302168"/>
    <lineage>
        <taxon>Bacteria</taxon>
        <taxon>Bacillati</taxon>
        <taxon>Actinomycetota</taxon>
        <taxon>Actinomycetes</taxon>
        <taxon>Propionibacteriales</taxon>
        <taxon>Nocardioidaceae</taxon>
        <taxon>Aeromicrobium</taxon>
    </lineage>
</organism>
<dbReference type="Proteomes" id="UP001501057">
    <property type="component" value="Unassembled WGS sequence"/>
</dbReference>
<protein>
    <submittedName>
        <fullName evidence="2">Uncharacterized protein</fullName>
    </submittedName>
</protein>
<gene>
    <name evidence="2" type="ORF">GCM10009710_34430</name>
</gene>
<dbReference type="RefSeq" id="WP_344203871.1">
    <property type="nucleotide sequence ID" value="NZ_BAAAME010000010.1"/>
</dbReference>
<keyword evidence="1" id="KW-0472">Membrane</keyword>
<evidence type="ECO:0000313" key="3">
    <source>
        <dbReference type="Proteomes" id="UP001501057"/>
    </source>
</evidence>
<accession>A0ABP4WFP2</accession>
<proteinExistence type="predicted"/>
<feature type="transmembrane region" description="Helical" evidence="1">
    <location>
        <begin position="131"/>
        <end position="148"/>
    </location>
</feature>
<sequence>MPRLTVRRARWLTARAHLALLGWMVVLAPLVVAGLVLVLLALTGQESAQAGLGGMLMLWIGGWVATCVIAVWTYRRRIGSLVRDGDHVGLLRAEGLTAVRLDVRPIDKLAGVHLGGVEPNRWARAANSPHVLWGHGVAILVAVLLVAVG</sequence>
<evidence type="ECO:0000256" key="1">
    <source>
        <dbReference type="SAM" id="Phobius"/>
    </source>
</evidence>
<evidence type="ECO:0000313" key="2">
    <source>
        <dbReference type="EMBL" id="GAA1751759.1"/>
    </source>
</evidence>
<keyword evidence="1" id="KW-0812">Transmembrane</keyword>
<feature type="transmembrane region" description="Helical" evidence="1">
    <location>
        <begin position="54"/>
        <end position="74"/>
    </location>
</feature>
<dbReference type="EMBL" id="BAAAME010000010">
    <property type="protein sequence ID" value="GAA1751759.1"/>
    <property type="molecule type" value="Genomic_DNA"/>
</dbReference>
<name>A0ABP4WFP2_9ACTN</name>
<keyword evidence="3" id="KW-1185">Reference proteome</keyword>
<comment type="caution">
    <text evidence="2">The sequence shown here is derived from an EMBL/GenBank/DDBJ whole genome shotgun (WGS) entry which is preliminary data.</text>
</comment>
<feature type="transmembrane region" description="Helical" evidence="1">
    <location>
        <begin position="20"/>
        <end position="42"/>
    </location>
</feature>
<keyword evidence="1" id="KW-1133">Transmembrane helix</keyword>
<reference evidence="3" key="1">
    <citation type="journal article" date="2019" name="Int. J. Syst. Evol. Microbiol.">
        <title>The Global Catalogue of Microorganisms (GCM) 10K type strain sequencing project: providing services to taxonomists for standard genome sequencing and annotation.</title>
        <authorList>
            <consortium name="The Broad Institute Genomics Platform"/>
            <consortium name="The Broad Institute Genome Sequencing Center for Infectious Disease"/>
            <person name="Wu L."/>
            <person name="Ma J."/>
        </authorList>
    </citation>
    <scope>NUCLEOTIDE SEQUENCE [LARGE SCALE GENOMIC DNA]</scope>
    <source>
        <strain evidence="3">JCM 13518</strain>
    </source>
</reference>